<comment type="caution">
    <text evidence="1">The sequence shown here is derived from an EMBL/GenBank/DDBJ whole genome shotgun (WGS) entry which is preliminary data.</text>
</comment>
<organism evidence="1 2">
    <name type="scientific">Aquipuribacter hungaricus</name>
    <dbReference type="NCBI Taxonomy" id="545624"/>
    <lineage>
        <taxon>Bacteria</taxon>
        <taxon>Bacillati</taxon>
        <taxon>Actinomycetota</taxon>
        <taxon>Actinomycetes</taxon>
        <taxon>Micrococcales</taxon>
        <taxon>Intrasporangiaceae</taxon>
        <taxon>Aquipuribacter</taxon>
    </lineage>
</organism>
<protein>
    <submittedName>
        <fullName evidence="1">Uncharacterized protein</fullName>
    </submittedName>
</protein>
<accession>A0ABV7WD86</accession>
<gene>
    <name evidence="1" type="ORF">ACFOLH_01180</name>
</gene>
<proteinExistence type="predicted"/>
<reference evidence="2" key="1">
    <citation type="journal article" date="2019" name="Int. J. Syst. Evol. Microbiol.">
        <title>The Global Catalogue of Microorganisms (GCM) 10K type strain sequencing project: providing services to taxonomists for standard genome sequencing and annotation.</title>
        <authorList>
            <consortium name="The Broad Institute Genomics Platform"/>
            <consortium name="The Broad Institute Genome Sequencing Center for Infectious Disease"/>
            <person name="Wu L."/>
            <person name="Ma J."/>
        </authorList>
    </citation>
    <scope>NUCLEOTIDE SEQUENCE [LARGE SCALE GENOMIC DNA]</scope>
    <source>
        <strain evidence="2">NCAIM B.02333</strain>
    </source>
</reference>
<name>A0ABV7WD86_9MICO</name>
<dbReference type="EMBL" id="JBHRWW010000001">
    <property type="protein sequence ID" value="MFC3686947.1"/>
    <property type="molecule type" value="Genomic_DNA"/>
</dbReference>
<evidence type="ECO:0000313" key="2">
    <source>
        <dbReference type="Proteomes" id="UP001595685"/>
    </source>
</evidence>
<sequence>MTGVVAAPLMVAGCGDPTTQAISGAASQPPQTGPAAWGDEVTTRYPVMVIDGGDGAELCPGGVGESLPPQCGGPELIGWDWTDHDGDYESASGVRFGDFQVTGTFDGTDLTVTDAVPADEWTDAGSVTDVDFASPCPEPPGGWPGEPMPWSAEDIVFTAAQQRSDYAGGWVTHRDPRDAYELDRALTDDPEATVLPPVVNIRVTGDPAAAEAELREVWDGPLCVTTAERTETELRRIQDEVTTSVASMLSAGVDVLTGTVQLTVTYDDGALRSELDGRYGDGVVQVISALVLAG</sequence>
<dbReference type="RefSeq" id="WP_340290415.1">
    <property type="nucleotide sequence ID" value="NZ_JBBEOI010000018.1"/>
</dbReference>
<keyword evidence="2" id="KW-1185">Reference proteome</keyword>
<dbReference type="Proteomes" id="UP001595685">
    <property type="component" value="Unassembled WGS sequence"/>
</dbReference>
<evidence type="ECO:0000313" key="1">
    <source>
        <dbReference type="EMBL" id="MFC3686947.1"/>
    </source>
</evidence>